<reference evidence="2" key="1">
    <citation type="journal article" date="2015" name="Nature">
        <title>Complex archaea that bridge the gap between prokaryotes and eukaryotes.</title>
        <authorList>
            <person name="Spang A."/>
            <person name="Saw J.H."/>
            <person name="Jorgensen S.L."/>
            <person name="Zaremba-Niedzwiedzka K."/>
            <person name="Martijn J."/>
            <person name="Lind A.E."/>
            <person name="van Eijk R."/>
            <person name="Schleper C."/>
            <person name="Guy L."/>
            <person name="Ettema T.J."/>
        </authorList>
    </citation>
    <scope>NUCLEOTIDE SEQUENCE</scope>
</reference>
<feature type="non-terminal residue" evidence="2">
    <location>
        <position position="1"/>
    </location>
</feature>
<comment type="caution">
    <text evidence="2">The sequence shown here is derived from an EMBL/GenBank/DDBJ whole genome shotgun (WGS) entry which is preliminary data.</text>
</comment>
<keyword evidence="1" id="KW-0175">Coiled coil</keyword>
<organism evidence="2">
    <name type="scientific">marine sediment metagenome</name>
    <dbReference type="NCBI Taxonomy" id="412755"/>
    <lineage>
        <taxon>unclassified sequences</taxon>
        <taxon>metagenomes</taxon>
        <taxon>ecological metagenomes</taxon>
    </lineage>
</organism>
<proteinExistence type="predicted"/>
<accession>A0A0F9DN77</accession>
<dbReference type="EMBL" id="LAZR01040876">
    <property type="protein sequence ID" value="KKL13383.1"/>
    <property type="molecule type" value="Genomic_DNA"/>
</dbReference>
<sequence length="81" mass="9480">HDELVEKDKKEEPIEKKIEKLPEDLQKAWDESQELIKKAQEDAQTAKDEVAELRKESLQKEISTIVEDMPRIASSPEDRKH</sequence>
<gene>
    <name evidence="2" type="ORF">LCGC14_2526280</name>
</gene>
<evidence type="ECO:0000313" key="2">
    <source>
        <dbReference type="EMBL" id="KKL13383.1"/>
    </source>
</evidence>
<name>A0A0F9DN77_9ZZZZ</name>
<evidence type="ECO:0000256" key="1">
    <source>
        <dbReference type="SAM" id="Coils"/>
    </source>
</evidence>
<protein>
    <submittedName>
        <fullName evidence="2">Uncharacterized protein</fullName>
    </submittedName>
</protein>
<feature type="coiled-coil region" evidence="1">
    <location>
        <begin position="29"/>
        <end position="56"/>
    </location>
</feature>
<dbReference type="AlphaFoldDB" id="A0A0F9DN77"/>